<dbReference type="GO" id="GO:0006508">
    <property type="term" value="P:proteolysis"/>
    <property type="evidence" value="ECO:0007669"/>
    <property type="project" value="InterPro"/>
</dbReference>
<dbReference type="EMBL" id="AAOH01000006">
    <property type="protein sequence ID" value="EAR27487.1"/>
    <property type="molecule type" value="Genomic_DNA"/>
</dbReference>
<dbReference type="PANTHER" id="PTHR12147:SF26">
    <property type="entry name" value="PEPTIDASE M28 DOMAIN-CONTAINING PROTEIN"/>
    <property type="match status" value="1"/>
</dbReference>
<proteinExistence type="predicted"/>
<name>A4CD44_9GAMM</name>
<dbReference type="SUPFAM" id="SSF53187">
    <property type="entry name" value="Zn-dependent exopeptidases"/>
    <property type="match status" value="1"/>
</dbReference>
<feature type="domain" description="Peptidase M28" evidence="1">
    <location>
        <begin position="83"/>
        <end position="286"/>
    </location>
</feature>
<dbReference type="HOGENOM" id="CLU_019932_0_1_6"/>
<dbReference type="Proteomes" id="UP000006201">
    <property type="component" value="Unassembled WGS sequence"/>
</dbReference>
<dbReference type="AlphaFoldDB" id="A4CD44"/>
<reference evidence="2 3" key="1">
    <citation type="submission" date="2006-02" db="EMBL/GenBank/DDBJ databases">
        <authorList>
            <person name="Moran M.A."/>
            <person name="Kjelleberg S."/>
            <person name="Egan S."/>
            <person name="Saunders N."/>
            <person name="Thomas T."/>
            <person name="Ferriera S."/>
            <person name="Johnson J."/>
            <person name="Kravitz S."/>
            <person name="Halpern A."/>
            <person name="Remington K."/>
            <person name="Beeson K."/>
            <person name="Tran B."/>
            <person name="Rogers Y.-H."/>
            <person name="Friedman R."/>
            <person name="Venter J.C."/>
        </authorList>
    </citation>
    <scope>NUCLEOTIDE SEQUENCE [LARGE SCALE GENOMIC DNA]</scope>
    <source>
        <strain evidence="2 3">D2</strain>
    </source>
</reference>
<dbReference type="Pfam" id="PF04389">
    <property type="entry name" value="Peptidase_M28"/>
    <property type="match status" value="1"/>
</dbReference>
<dbReference type="InterPro" id="IPR007484">
    <property type="entry name" value="Peptidase_M28"/>
</dbReference>
<evidence type="ECO:0000313" key="3">
    <source>
        <dbReference type="Proteomes" id="UP000006201"/>
    </source>
</evidence>
<dbReference type="GO" id="GO:0008235">
    <property type="term" value="F:metalloexopeptidase activity"/>
    <property type="evidence" value="ECO:0007669"/>
    <property type="project" value="InterPro"/>
</dbReference>
<accession>A4CD44</accession>
<dbReference type="PANTHER" id="PTHR12147">
    <property type="entry name" value="METALLOPEPTIDASE M28 FAMILY MEMBER"/>
    <property type="match status" value="1"/>
</dbReference>
<protein>
    <submittedName>
        <fullName evidence="2">Peptidase, M28 family protein</fullName>
    </submittedName>
</protein>
<gene>
    <name evidence="2" type="ORF">PTD2_15647</name>
</gene>
<dbReference type="eggNOG" id="COG2234">
    <property type="taxonomic scope" value="Bacteria"/>
</dbReference>
<dbReference type="RefSeq" id="WP_009838749.1">
    <property type="nucleotide sequence ID" value="NZ_AAOH01000006.1"/>
</dbReference>
<dbReference type="InterPro" id="IPR045175">
    <property type="entry name" value="M28_fam"/>
</dbReference>
<evidence type="ECO:0000313" key="2">
    <source>
        <dbReference type="EMBL" id="EAR27487.1"/>
    </source>
</evidence>
<evidence type="ECO:0000259" key="1">
    <source>
        <dbReference type="Pfam" id="PF04389"/>
    </source>
</evidence>
<comment type="caution">
    <text evidence="2">The sequence shown here is derived from an EMBL/GenBank/DDBJ whole genome shotgun (WGS) entry which is preliminary data.</text>
</comment>
<dbReference type="Gene3D" id="3.40.630.10">
    <property type="entry name" value="Zn peptidases"/>
    <property type="match status" value="1"/>
</dbReference>
<organism evidence="2 3">
    <name type="scientific">Pseudoalteromonas tunicata D2</name>
    <dbReference type="NCBI Taxonomy" id="87626"/>
    <lineage>
        <taxon>Bacteria</taxon>
        <taxon>Pseudomonadati</taxon>
        <taxon>Pseudomonadota</taxon>
        <taxon>Gammaproteobacteria</taxon>
        <taxon>Alteromonadales</taxon>
        <taxon>Pseudoalteromonadaceae</taxon>
        <taxon>Pseudoalteromonas</taxon>
    </lineage>
</organism>
<dbReference type="STRING" id="87626.PTD2_15647"/>
<sequence length="304" mass="34024">MKLLLLLLVFVGTPCIAEELLKDLAYLASDELAGRKTGSEGNLKAAHYIKTRFENLGLAPFDTRFEQAFSYSSGFGSQKNGKNIVGLIKAKHANAPYLVITAHYDHLGNQGRRIFNGADDNASGVAALFALAKTAKQYPLNYNWLFVATDAEENGLYGAKALVSLLQNSNIPIILNINLDMLSVKGRNKRVFAFTDKRLAPAKSIIEQFNNNKSPSKIQYITSNYQANRRQNEKIDWRRASDHDAFRRANVPYVYFGVGIHPNYHTENDTFANIDPAFYQSVVEQISFITLALDQQKVPQLLTQ</sequence>
<keyword evidence="3" id="KW-1185">Reference proteome</keyword>